<dbReference type="Pfam" id="PF08240">
    <property type="entry name" value="ADH_N"/>
    <property type="match status" value="1"/>
</dbReference>
<dbReference type="GO" id="GO:0016491">
    <property type="term" value="F:oxidoreductase activity"/>
    <property type="evidence" value="ECO:0007669"/>
    <property type="project" value="InterPro"/>
</dbReference>
<dbReference type="Gene3D" id="3.40.50.720">
    <property type="entry name" value="NAD(P)-binding Rossmann-like Domain"/>
    <property type="match status" value="1"/>
</dbReference>
<dbReference type="VEuPathDB" id="FungiDB:FMAN_06924"/>
<reference evidence="3" key="1">
    <citation type="journal article" date="2016" name="Genome Biol. Evol.">
        <title>Comparative 'omics' of the Fusarium fujikuroi species complex highlights differences in genetic potential and metabolite synthesis.</title>
        <authorList>
            <person name="Niehaus E.-M."/>
            <person name="Muensterkoetter M."/>
            <person name="Proctor R.H."/>
            <person name="Brown D.W."/>
            <person name="Sharon A."/>
            <person name="Idan Y."/>
            <person name="Oren-Young L."/>
            <person name="Sieber C.M."/>
            <person name="Novak O."/>
            <person name="Pencik A."/>
            <person name="Tarkowska D."/>
            <person name="Hromadova K."/>
            <person name="Freeman S."/>
            <person name="Maymon M."/>
            <person name="Elazar M."/>
            <person name="Youssef S.A."/>
            <person name="El-Shabrawy E.S.M."/>
            <person name="Shalaby A.B.A."/>
            <person name="Houterman P."/>
            <person name="Brock N.L."/>
            <person name="Burkhardt I."/>
            <person name="Tsavkelova E.A."/>
            <person name="Dickschat J.S."/>
            <person name="Galuszka P."/>
            <person name="Gueldener U."/>
            <person name="Tudzynski B."/>
        </authorList>
    </citation>
    <scope>NUCLEOTIDE SEQUENCE [LARGE SCALE GENOMIC DNA]</scope>
    <source>
        <strain evidence="3">MRC7560</strain>
    </source>
</reference>
<dbReference type="Proteomes" id="UP000184255">
    <property type="component" value="Unassembled WGS sequence"/>
</dbReference>
<dbReference type="InterPro" id="IPR036291">
    <property type="entry name" value="NAD(P)-bd_dom_sf"/>
</dbReference>
<dbReference type="PANTHER" id="PTHR45033">
    <property type="match status" value="1"/>
</dbReference>
<dbReference type="GeneID" id="65086187"/>
<dbReference type="Gene3D" id="3.90.180.10">
    <property type="entry name" value="Medium-chain alcohol dehydrogenases, catalytic domain"/>
    <property type="match status" value="1"/>
</dbReference>
<dbReference type="SMART" id="SM00829">
    <property type="entry name" value="PKS_ER"/>
    <property type="match status" value="1"/>
</dbReference>
<feature type="domain" description="Enoyl reductase (ER)" evidence="1">
    <location>
        <begin position="16"/>
        <end position="350"/>
    </location>
</feature>
<dbReference type="InterPro" id="IPR013149">
    <property type="entry name" value="ADH-like_C"/>
</dbReference>
<dbReference type="PANTHER" id="PTHR45033:SF2">
    <property type="entry name" value="ZINC-TYPE ALCOHOL DEHYDROGENASE-LIKE PROTEIN C1773.06C"/>
    <property type="match status" value="1"/>
</dbReference>
<accession>A0A1L7SZJ0</accession>
<dbReference type="CDD" id="cd08276">
    <property type="entry name" value="MDR7"/>
    <property type="match status" value="1"/>
</dbReference>
<organism evidence="2 3">
    <name type="scientific">Fusarium mangiferae</name>
    <name type="common">Mango malformation disease fungus</name>
    <dbReference type="NCBI Taxonomy" id="192010"/>
    <lineage>
        <taxon>Eukaryota</taxon>
        <taxon>Fungi</taxon>
        <taxon>Dikarya</taxon>
        <taxon>Ascomycota</taxon>
        <taxon>Pezizomycotina</taxon>
        <taxon>Sordariomycetes</taxon>
        <taxon>Hypocreomycetidae</taxon>
        <taxon>Hypocreales</taxon>
        <taxon>Nectriaceae</taxon>
        <taxon>Fusarium</taxon>
        <taxon>Fusarium fujikuroi species complex</taxon>
    </lineage>
</organism>
<evidence type="ECO:0000259" key="1">
    <source>
        <dbReference type="SMART" id="SM00829"/>
    </source>
</evidence>
<dbReference type="InterPro" id="IPR052711">
    <property type="entry name" value="Zinc_ADH-like"/>
</dbReference>
<dbReference type="InterPro" id="IPR013154">
    <property type="entry name" value="ADH-like_N"/>
</dbReference>
<evidence type="ECO:0000313" key="3">
    <source>
        <dbReference type="Proteomes" id="UP000184255"/>
    </source>
</evidence>
<sequence>MIPQTQKQWVVRGSNGFDSLEFQTGCPIPSIGDLDVLVQIHAVSLNFRDLIITKGLYPFPLKDGLVPLSDGAGIVVAVGSRVSRFTLGDRVTTLFHQHHLAGPLDSRGLHSSLGGAYDGVLREYAAFSEEGLVSVPGNLSFLEAASLPCAALTAWSALYGLEGRALKPGDVVLTEGTGGVSSFAVQFAKAAGAKVIAMTSTADKAEKLKELGADHVINYKENPNWGQIAKNLTPNNEGVSFVVEVGGPATAREALYAVKREGLISMVGSIGSFTSPGSDAKAPTFLDAIYSSCTVRAVAVGSRLQFEEMNRAIEVNDIHPVLDERVFELDQAQEAYQYLWDQKHFGKVVLKIVH</sequence>
<name>A0A1L7SZJ0_FUSMA</name>
<dbReference type="InterPro" id="IPR011032">
    <property type="entry name" value="GroES-like_sf"/>
</dbReference>
<dbReference type="RefSeq" id="XP_041681144.1">
    <property type="nucleotide sequence ID" value="XM_041830485.1"/>
</dbReference>
<comment type="caution">
    <text evidence="2">The sequence shown here is derived from an EMBL/GenBank/DDBJ whole genome shotgun (WGS) entry which is preliminary data.</text>
</comment>
<protein>
    <submittedName>
        <fullName evidence="2">Related to alcohol dehydrogenase</fullName>
    </submittedName>
</protein>
<evidence type="ECO:0000313" key="2">
    <source>
        <dbReference type="EMBL" id="CVK91814.1"/>
    </source>
</evidence>
<keyword evidence="3" id="KW-1185">Reference proteome</keyword>
<proteinExistence type="predicted"/>
<dbReference type="AlphaFoldDB" id="A0A1L7SZJ0"/>
<dbReference type="InterPro" id="IPR020843">
    <property type="entry name" value="ER"/>
</dbReference>
<dbReference type="SUPFAM" id="SSF51735">
    <property type="entry name" value="NAD(P)-binding Rossmann-fold domains"/>
    <property type="match status" value="1"/>
</dbReference>
<dbReference type="Pfam" id="PF00107">
    <property type="entry name" value="ADH_zinc_N"/>
    <property type="match status" value="1"/>
</dbReference>
<dbReference type="EMBL" id="FCQH01000005">
    <property type="protein sequence ID" value="CVK91814.1"/>
    <property type="molecule type" value="Genomic_DNA"/>
</dbReference>
<gene>
    <name evidence="2" type="ORF">FMAN_06924</name>
</gene>
<dbReference type="SUPFAM" id="SSF50129">
    <property type="entry name" value="GroES-like"/>
    <property type="match status" value="1"/>
</dbReference>